<organism evidence="2 3">
    <name type="scientific">Pseudobacteriovorax antillogorgiicola</name>
    <dbReference type="NCBI Taxonomy" id="1513793"/>
    <lineage>
        <taxon>Bacteria</taxon>
        <taxon>Pseudomonadati</taxon>
        <taxon>Bdellovibrionota</taxon>
        <taxon>Oligoflexia</taxon>
        <taxon>Oligoflexales</taxon>
        <taxon>Pseudobacteriovoracaceae</taxon>
        <taxon>Pseudobacteriovorax</taxon>
    </lineage>
</organism>
<evidence type="ECO:0000313" key="2">
    <source>
        <dbReference type="EMBL" id="SMF76188.1"/>
    </source>
</evidence>
<dbReference type="RefSeq" id="WP_132325047.1">
    <property type="nucleotide sequence ID" value="NZ_FWZT01000030.1"/>
</dbReference>
<dbReference type="EMBL" id="FWZT01000030">
    <property type="protein sequence ID" value="SMF76188.1"/>
    <property type="molecule type" value="Genomic_DNA"/>
</dbReference>
<keyword evidence="1" id="KW-0732">Signal</keyword>
<feature type="signal peptide" evidence="1">
    <location>
        <begin position="1"/>
        <end position="19"/>
    </location>
</feature>
<proteinExistence type="predicted"/>
<reference evidence="3" key="1">
    <citation type="submission" date="2017-04" db="EMBL/GenBank/DDBJ databases">
        <authorList>
            <person name="Varghese N."/>
            <person name="Submissions S."/>
        </authorList>
    </citation>
    <scope>NUCLEOTIDE SEQUENCE [LARGE SCALE GENOMIC DNA]</scope>
    <source>
        <strain evidence="3">RKEM611</strain>
    </source>
</reference>
<keyword evidence="3" id="KW-1185">Reference proteome</keyword>
<accession>A0A1Y6CMG1</accession>
<feature type="chain" id="PRO_5013164854" description="Outer membrane protein beta-barrel domain-containing protein" evidence="1">
    <location>
        <begin position="20"/>
        <end position="197"/>
    </location>
</feature>
<dbReference type="Proteomes" id="UP000192907">
    <property type="component" value="Unassembled WGS sequence"/>
</dbReference>
<dbReference type="AlphaFoldDB" id="A0A1Y6CMG1"/>
<evidence type="ECO:0000256" key="1">
    <source>
        <dbReference type="SAM" id="SignalP"/>
    </source>
</evidence>
<sequence length="197" mass="22179">MISRLLLVIAFAWSSSSFAQEGFMLDFNAFYFQKKEERSNTAGTETIDYETEYLFLGLGICYRTGPWCFGGKYLRGEIGNINNNGILDGNIELEGFGASLGYVADGFVGQATYLFEAEKRFGDSGIGGNTNTEYPAKEALMVDLGYGFNIGSTFFGPNLKWFQFKYDKRTVNGQSESLARTEKDEYLLPMFSIWTFF</sequence>
<gene>
    <name evidence="2" type="ORF">SAMN06296036_1306</name>
</gene>
<evidence type="ECO:0008006" key="4">
    <source>
        <dbReference type="Google" id="ProtNLM"/>
    </source>
</evidence>
<name>A0A1Y6CMG1_9BACT</name>
<evidence type="ECO:0000313" key="3">
    <source>
        <dbReference type="Proteomes" id="UP000192907"/>
    </source>
</evidence>
<protein>
    <recommendedName>
        <fullName evidence="4">Outer membrane protein beta-barrel domain-containing protein</fullName>
    </recommendedName>
</protein>